<gene>
    <name evidence="1" type="ORF">KDK_78850</name>
</gene>
<dbReference type="AlphaFoldDB" id="A0A402AYC9"/>
<reference evidence="2" key="1">
    <citation type="submission" date="2018-12" db="EMBL/GenBank/DDBJ databases">
        <title>Tengunoibacter tsumagoiensis gen. nov., sp. nov., Dictyobacter kobayashii sp. nov., D. alpinus sp. nov., and D. joshuensis sp. nov. and description of Dictyobacteraceae fam. nov. within the order Ktedonobacterales isolated from Tengu-no-mugimeshi.</title>
        <authorList>
            <person name="Wang C.M."/>
            <person name="Zheng Y."/>
            <person name="Sakai Y."/>
            <person name="Toyoda A."/>
            <person name="Minakuchi Y."/>
            <person name="Abe K."/>
            <person name="Yokota A."/>
            <person name="Yabe S."/>
        </authorList>
    </citation>
    <scope>NUCLEOTIDE SEQUENCE [LARGE SCALE GENOMIC DNA]</scope>
    <source>
        <strain evidence="2">Uno11</strain>
    </source>
</reference>
<name>A0A402AYC9_9CHLR</name>
<accession>A0A402AYC9</accession>
<evidence type="ECO:0000313" key="1">
    <source>
        <dbReference type="EMBL" id="GCE24085.1"/>
    </source>
</evidence>
<dbReference type="EMBL" id="BIFS01000002">
    <property type="protein sequence ID" value="GCE24085.1"/>
    <property type="molecule type" value="Genomic_DNA"/>
</dbReference>
<sequence>MYLHILPVKVSVSPLSLHVLRSDLAFNDDRDIELTIIDGDRLPRCIGMPGWEVRARKLSAHMIDTTGSGWFIRFDDQRTGEGGDE</sequence>
<protein>
    <submittedName>
        <fullName evidence="1">Uncharacterized protein</fullName>
    </submittedName>
</protein>
<keyword evidence="2" id="KW-1185">Reference proteome</keyword>
<comment type="caution">
    <text evidence="1">The sequence shown here is derived from an EMBL/GenBank/DDBJ whole genome shotgun (WGS) entry which is preliminary data.</text>
</comment>
<organism evidence="1 2">
    <name type="scientific">Dictyobacter kobayashii</name>
    <dbReference type="NCBI Taxonomy" id="2014872"/>
    <lineage>
        <taxon>Bacteria</taxon>
        <taxon>Bacillati</taxon>
        <taxon>Chloroflexota</taxon>
        <taxon>Ktedonobacteria</taxon>
        <taxon>Ktedonobacterales</taxon>
        <taxon>Dictyobacteraceae</taxon>
        <taxon>Dictyobacter</taxon>
    </lineage>
</organism>
<dbReference type="Proteomes" id="UP000287188">
    <property type="component" value="Unassembled WGS sequence"/>
</dbReference>
<evidence type="ECO:0000313" key="2">
    <source>
        <dbReference type="Proteomes" id="UP000287188"/>
    </source>
</evidence>
<proteinExistence type="predicted"/>